<evidence type="ECO:0000313" key="4">
    <source>
        <dbReference type="EMBL" id="EER00743.1"/>
    </source>
</evidence>
<evidence type="ECO:0000256" key="2">
    <source>
        <dbReference type="ARBA" id="ARBA00022842"/>
    </source>
</evidence>
<dbReference type="GO" id="GO:0006166">
    <property type="term" value="P:purine ribonucleoside salvage"/>
    <property type="evidence" value="ECO:0007669"/>
    <property type="project" value="TreeGrafter"/>
</dbReference>
<dbReference type="RefSeq" id="XP_002768025.1">
    <property type="nucleotide sequence ID" value="XM_002767979.1"/>
</dbReference>
<dbReference type="OrthoDB" id="409777at2759"/>
<keyword evidence="1" id="KW-0479">Metal-binding</keyword>
<sequence length="74" mass="8329">MSSAVENWLSLDFDKNTRKEAQELTPEEIEDRLNPNHRMEFGTAGLRGEMGAGFNRINCLTVMQAAQGLCMQLI</sequence>
<dbReference type="InterPro" id="IPR016055">
    <property type="entry name" value="A-D-PHexomutase_a/b/a-I/II/III"/>
</dbReference>
<evidence type="ECO:0000256" key="3">
    <source>
        <dbReference type="ARBA" id="ARBA00023235"/>
    </source>
</evidence>
<keyword evidence="5" id="KW-1185">Reference proteome</keyword>
<reference evidence="4 5" key="1">
    <citation type="submission" date="2008-07" db="EMBL/GenBank/DDBJ databases">
        <authorList>
            <person name="El-Sayed N."/>
            <person name="Caler E."/>
            <person name="Inman J."/>
            <person name="Amedeo P."/>
            <person name="Hass B."/>
            <person name="Wortman J."/>
        </authorList>
    </citation>
    <scope>NUCLEOTIDE SEQUENCE [LARGE SCALE GENOMIC DNA]</scope>
    <source>
        <strain evidence="5">ATCC 50983 / TXsc</strain>
    </source>
</reference>
<dbReference type="PANTHER" id="PTHR45745:SF1">
    <property type="entry name" value="PHOSPHOGLUCOMUTASE 2B-RELATED"/>
    <property type="match status" value="1"/>
</dbReference>
<evidence type="ECO:0008006" key="6">
    <source>
        <dbReference type="Google" id="ProtNLM"/>
    </source>
</evidence>
<dbReference type="InParanoid" id="C5LRA0"/>
<dbReference type="PANTHER" id="PTHR45745">
    <property type="entry name" value="PHOSPHOMANNOMUTASE 45A"/>
    <property type="match status" value="1"/>
</dbReference>
<dbReference type="EMBL" id="GG684693">
    <property type="protein sequence ID" value="EER00743.1"/>
    <property type="molecule type" value="Genomic_DNA"/>
</dbReference>
<dbReference type="Gene3D" id="3.40.120.10">
    <property type="entry name" value="Alpha-D-Glucose-1,6-Bisphosphate, subunit A, domain 3"/>
    <property type="match status" value="1"/>
</dbReference>
<dbReference type="GO" id="GO:0005634">
    <property type="term" value="C:nucleus"/>
    <property type="evidence" value="ECO:0007669"/>
    <property type="project" value="TreeGrafter"/>
</dbReference>
<name>C5LRA0_PERM5</name>
<dbReference type="Proteomes" id="UP000007800">
    <property type="component" value="Unassembled WGS sequence"/>
</dbReference>
<dbReference type="GO" id="GO:0005975">
    <property type="term" value="P:carbohydrate metabolic process"/>
    <property type="evidence" value="ECO:0007669"/>
    <property type="project" value="InterPro"/>
</dbReference>
<dbReference type="SUPFAM" id="SSF53738">
    <property type="entry name" value="Phosphoglucomutase, first 3 domains"/>
    <property type="match status" value="1"/>
</dbReference>
<proteinExistence type="predicted"/>
<dbReference type="GO" id="GO:0046872">
    <property type="term" value="F:metal ion binding"/>
    <property type="evidence" value="ECO:0007669"/>
    <property type="project" value="UniProtKB-KW"/>
</dbReference>
<dbReference type="GeneID" id="9043928"/>
<accession>C5LRA0</accession>
<evidence type="ECO:0000256" key="1">
    <source>
        <dbReference type="ARBA" id="ARBA00022723"/>
    </source>
</evidence>
<dbReference type="GO" id="GO:0008973">
    <property type="term" value="F:phosphopentomutase activity"/>
    <property type="evidence" value="ECO:0007669"/>
    <property type="project" value="TreeGrafter"/>
</dbReference>
<keyword evidence="2" id="KW-0460">Magnesium</keyword>
<protein>
    <recommendedName>
        <fullName evidence="6">Alpha-D-phosphohexomutase alpha/beta/alpha domain-containing protein</fullName>
    </recommendedName>
</protein>
<evidence type="ECO:0000313" key="5">
    <source>
        <dbReference type="Proteomes" id="UP000007800"/>
    </source>
</evidence>
<keyword evidence="3" id="KW-0413">Isomerase</keyword>
<organism evidence="5">
    <name type="scientific">Perkinsus marinus (strain ATCC 50983 / TXsc)</name>
    <dbReference type="NCBI Taxonomy" id="423536"/>
    <lineage>
        <taxon>Eukaryota</taxon>
        <taxon>Sar</taxon>
        <taxon>Alveolata</taxon>
        <taxon>Perkinsozoa</taxon>
        <taxon>Perkinsea</taxon>
        <taxon>Perkinsida</taxon>
        <taxon>Perkinsidae</taxon>
        <taxon>Perkinsus</taxon>
    </lineage>
</organism>
<gene>
    <name evidence="4" type="ORF">Pmar_PMAR028808</name>
</gene>
<dbReference type="AlphaFoldDB" id="C5LRA0"/>